<keyword evidence="7" id="KW-1185">Reference proteome</keyword>
<evidence type="ECO:0000313" key="7">
    <source>
        <dbReference type="Proteomes" id="UP001642484"/>
    </source>
</evidence>
<feature type="compositionally biased region" description="Pro residues" evidence="3">
    <location>
        <begin position="708"/>
        <end position="721"/>
    </location>
</feature>
<comment type="caution">
    <text evidence="6">The sequence shown here is derived from an EMBL/GenBank/DDBJ whole genome shotgun (WGS) entry which is preliminary data.</text>
</comment>
<dbReference type="Pfam" id="PF00145">
    <property type="entry name" value="DNA_methylase"/>
    <property type="match status" value="1"/>
</dbReference>
<feature type="compositionally biased region" description="Acidic residues" evidence="3">
    <location>
        <begin position="156"/>
        <end position="167"/>
    </location>
</feature>
<evidence type="ECO:0000256" key="4">
    <source>
        <dbReference type="SAM" id="Phobius"/>
    </source>
</evidence>
<feature type="region of interest" description="Disordered" evidence="3">
    <location>
        <begin position="1466"/>
        <end position="1486"/>
    </location>
</feature>
<gene>
    <name evidence="6" type="ORF">CCMP2556_LOCUS21852</name>
</gene>
<evidence type="ECO:0000259" key="5">
    <source>
        <dbReference type="Pfam" id="PF20209"/>
    </source>
</evidence>
<dbReference type="EMBL" id="CAXAMN010013336">
    <property type="protein sequence ID" value="CAK9040581.1"/>
    <property type="molecule type" value="Genomic_DNA"/>
</dbReference>
<sequence length="1515" mass="168381">MSVSEPEDKDLAKDADGGPQETELQRSTVEVETKETEAEEEKRRKIETATETLETQLEVEVEVKKLSADADAGHPQMQNPKNMSESAPKNAEAEVKPAADDGQGTGGGANDGEHHPNPKDAEIMREPHDGQSHMDTEESQNQMDTSAATQGIKTEQDDEAMDANDEAGQDRVRAEMDDDIDEPNLLEYFGDVLPVFLCEISPAKQKFLYKCVLPSMLGNEDVYITKLSDAKQRCLCAFAAVVIIFAAAVQLLMVVLEKIRELGYAVCACKLKASDFQLPQRRTRYYIIGIQHPGGGLPCFAEPVAQMDDFILDDDVQQLTDELCRRQERRAKQDAEEKEKQKAESGKWPEVHSALAEKCCADNPARIQALACPKVCNTVRYGFLLAVLSVFRFETDSEVEELQSVSNLMQTWQPVLYDDPVVFSQHGGEASEFGVFDERTSNPTPLKQKSEVEANVTQYALWTSEYSPAHNQSAEEVVDLDQLAQARIGCDITKVPGDGWCFFHAVSRHCSNWNTWSITRAAELYLQALEWLCNQKYGPKAEDVQLACVPFDDRELELRKQYLLRAHKSNPSLAELTDSEIVLLSKLVAVLQKPRALDSIHHGSFVELWALAETFDFHCLIWSQDVDHNLWVRDQAIVSDQEAHARLQEHPQVLELLHRQIGVTGHYDIVDRSASLRPPFPDTTWTLEWKRAGADAVLQRAADTLETPLPPMPPPCEPPQSLPQEHRSRRGSTAELDGEIDKPTTDGVCQGSSRPARRRRTGVRIAQHFQPSCAEHSSCKHETSARCDGAIEQEDHVASHPPTATAATDAQQHTDPRSTVQRGADDVWPQSNAVEESEGTATDVDLDSVLSWDSESSGRSNDADLPAVVEPHKSRVTIEDRAIDSAKHLATHFRLRPLLPCVLSDKDLQKLGSNSGLVYPAVHCAFDGCQWASDVQPCHPHWSKEKVWRIEGTTWSHSARACCGNAATCLWAHLKENHHAVFEEAAHRAAGGSAELAIPSQYVNALLQKEDQQVPQVGWSVDRRTLRRLQKELQETSCEALICACCARIHAGGAAGDIAYLSAAELFGSLSLESFTCNWNLDTYMKQYATSACVRDRFDAHEWSRLLPASLYNGQKIVCCPEDLRCTACDVGNGQLCETCELPICHQCLVQMFDKHVLAVPQALANDNWYGYPTELLYKHKVRWIEAAAASPVWTSVVTYYVEADRGHLVEETLHRAEHRSAVRGNVSSFSLPWEEVLQAFAPQANTSMPWTNLPQKPKVLQALVKITVKGMRHNEAIEWVAGARIRPWVVVALLQHLIDLQHPMCDNHISPEKAKEEVKQRVTNIYGTEETMPLGEGILEDVPVAAPLSSAQSTHKARPTKSSRSRPAVTVDTASGDHSIVTTDDHSLIMGTRLLPSELSRDPSQSQHALARTTVSTTPTELSVVASNNAQSIARGASIVVAADDNPCIAVAEALQKPCPQACARKPAEQRRRRSMRRRKRRRPQHWMAKLSLEYIDQTSYPKTTQLLTGGSQI</sequence>
<keyword evidence="2" id="KW-0808">Transferase</keyword>
<proteinExistence type="predicted"/>
<organism evidence="6 7">
    <name type="scientific">Durusdinium trenchii</name>
    <dbReference type="NCBI Taxonomy" id="1381693"/>
    <lineage>
        <taxon>Eukaryota</taxon>
        <taxon>Sar</taxon>
        <taxon>Alveolata</taxon>
        <taxon>Dinophyceae</taxon>
        <taxon>Suessiales</taxon>
        <taxon>Symbiodiniaceae</taxon>
        <taxon>Durusdinium</taxon>
    </lineage>
</organism>
<feature type="compositionally biased region" description="Polar residues" evidence="3">
    <location>
        <begin position="76"/>
        <end position="87"/>
    </location>
</feature>
<dbReference type="InterPro" id="IPR029063">
    <property type="entry name" value="SAM-dependent_MTases_sf"/>
</dbReference>
<evidence type="ECO:0000256" key="3">
    <source>
        <dbReference type="SAM" id="MobiDB-lite"/>
    </source>
</evidence>
<accession>A0ABP0LP92</accession>
<feature type="compositionally biased region" description="Low complexity" evidence="3">
    <location>
        <begin position="800"/>
        <end position="813"/>
    </location>
</feature>
<dbReference type="InterPro" id="IPR046700">
    <property type="entry name" value="DUF6570"/>
</dbReference>
<keyword evidence="4" id="KW-0472">Membrane</keyword>
<keyword evidence="1" id="KW-0489">Methyltransferase</keyword>
<dbReference type="Proteomes" id="UP001642484">
    <property type="component" value="Unassembled WGS sequence"/>
</dbReference>
<evidence type="ECO:0000256" key="2">
    <source>
        <dbReference type="ARBA" id="ARBA00022679"/>
    </source>
</evidence>
<feature type="compositionally biased region" description="Basic and acidic residues" evidence="3">
    <location>
        <begin position="29"/>
        <end position="48"/>
    </location>
</feature>
<feature type="region of interest" description="Disordered" evidence="3">
    <location>
        <begin position="1"/>
        <end position="167"/>
    </location>
</feature>
<dbReference type="Gene3D" id="3.90.70.80">
    <property type="match status" value="1"/>
</dbReference>
<keyword evidence="4" id="KW-0812">Transmembrane</keyword>
<protein>
    <recommendedName>
        <fullName evidence="5">DUF6570 domain-containing protein</fullName>
    </recommendedName>
</protein>
<feature type="region of interest" description="Disordered" evidence="3">
    <location>
        <begin position="1350"/>
        <end position="1379"/>
    </location>
</feature>
<feature type="compositionally biased region" description="Polar residues" evidence="3">
    <location>
        <begin position="139"/>
        <end position="153"/>
    </location>
</feature>
<feature type="region of interest" description="Disordered" evidence="3">
    <location>
        <begin position="796"/>
        <end position="846"/>
    </location>
</feature>
<feature type="transmembrane region" description="Helical" evidence="4">
    <location>
        <begin position="234"/>
        <end position="256"/>
    </location>
</feature>
<dbReference type="InterPro" id="IPR001525">
    <property type="entry name" value="C5_MeTfrase"/>
</dbReference>
<keyword evidence="4" id="KW-1133">Transmembrane helix</keyword>
<feature type="compositionally biased region" description="Basic and acidic residues" evidence="3">
    <location>
        <begin position="61"/>
        <end position="72"/>
    </location>
</feature>
<reference evidence="6 7" key="1">
    <citation type="submission" date="2024-02" db="EMBL/GenBank/DDBJ databases">
        <authorList>
            <person name="Chen Y."/>
            <person name="Shah S."/>
            <person name="Dougan E. K."/>
            <person name="Thang M."/>
            <person name="Chan C."/>
        </authorList>
    </citation>
    <scope>NUCLEOTIDE SEQUENCE [LARGE SCALE GENOMIC DNA]</scope>
</reference>
<evidence type="ECO:0000313" key="6">
    <source>
        <dbReference type="EMBL" id="CAK9040581.1"/>
    </source>
</evidence>
<dbReference type="Pfam" id="PF20209">
    <property type="entry name" value="DUF6570"/>
    <property type="match status" value="1"/>
</dbReference>
<feature type="compositionally biased region" description="Basic residues" evidence="3">
    <location>
        <begin position="1356"/>
        <end position="1365"/>
    </location>
</feature>
<feature type="compositionally biased region" description="Basic residues" evidence="3">
    <location>
        <begin position="1472"/>
        <end position="1486"/>
    </location>
</feature>
<feature type="domain" description="DUF6570" evidence="5">
    <location>
        <begin position="1162"/>
        <end position="1313"/>
    </location>
</feature>
<dbReference type="SUPFAM" id="SSF53335">
    <property type="entry name" value="S-adenosyl-L-methionine-dependent methyltransferases"/>
    <property type="match status" value="1"/>
</dbReference>
<feature type="region of interest" description="Disordered" evidence="3">
    <location>
        <begin position="330"/>
        <end position="349"/>
    </location>
</feature>
<feature type="compositionally biased region" description="Basic and acidic residues" evidence="3">
    <location>
        <begin position="111"/>
        <end position="136"/>
    </location>
</feature>
<feature type="compositionally biased region" description="Low complexity" evidence="3">
    <location>
        <begin position="49"/>
        <end position="58"/>
    </location>
</feature>
<name>A0ABP0LP92_9DINO</name>
<evidence type="ECO:0000256" key="1">
    <source>
        <dbReference type="ARBA" id="ARBA00022603"/>
    </source>
</evidence>
<feature type="region of interest" description="Disordered" evidence="3">
    <location>
        <begin position="705"/>
        <end position="763"/>
    </location>
</feature>
<dbReference type="Gene3D" id="3.40.50.150">
    <property type="entry name" value="Vaccinia Virus protein VP39"/>
    <property type="match status" value="1"/>
</dbReference>